<dbReference type="EMBL" id="MT471316">
    <property type="protein sequence ID" value="QPL15929.1"/>
    <property type="molecule type" value="Genomic_DNA"/>
</dbReference>
<keyword evidence="1" id="KW-0812">Transmembrane</keyword>
<keyword evidence="1" id="KW-1133">Transmembrane helix</keyword>
<feature type="transmembrane region" description="Helical" evidence="1">
    <location>
        <begin position="12"/>
        <end position="40"/>
    </location>
</feature>
<feature type="transmembrane region" description="Helical" evidence="1">
    <location>
        <begin position="161"/>
        <end position="182"/>
    </location>
</feature>
<feature type="transmembrane region" description="Helical" evidence="1">
    <location>
        <begin position="87"/>
        <end position="108"/>
    </location>
</feature>
<reference evidence="2" key="1">
    <citation type="submission" date="2020-05" db="EMBL/GenBank/DDBJ databases">
        <title>Characterization and comparative analysis of mitochondrial genomes of the highly differentiated ciliated protists shed light on the diversity and evolution of the linear molecular architecture.</title>
        <authorList>
            <person name="Zhang T."/>
            <person name="Li C."/>
            <person name="Zhang X."/>
            <person name="Wang C."/>
            <person name="Roger A.J."/>
            <person name="Song W."/>
            <person name="Gao F."/>
        </authorList>
    </citation>
    <scope>NUCLEOTIDE SEQUENCE</scope>
</reference>
<keyword evidence="1" id="KW-0472">Membrane</keyword>
<dbReference type="RefSeq" id="YP_010049524.1">
    <property type="nucleotide sequence ID" value="NC_054369.1"/>
</dbReference>
<gene>
    <name evidence="2" type="primary">nad6</name>
</gene>
<keyword evidence="2" id="KW-0496">Mitochondrion</keyword>
<dbReference type="GeneID" id="63661397"/>
<evidence type="ECO:0000313" key="2">
    <source>
        <dbReference type="EMBL" id="QPL15929.1"/>
    </source>
</evidence>
<accession>A0A7T0M4L0</accession>
<dbReference type="AlphaFoldDB" id="A0A7T0M4L0"/>
<sequence>MMLFNDIFFIENLLLLSILYFILSTNILMILITSGISLIFLGVLSLINDMDIYIGFLWIIDLGVGLVFFIFILHFTPFLYQKAQIKLYSRFSLYSIIFFLFILIYFYLNPTYIENYHSKDIFKSWIFNISYLDYYLISNLNEISELQTLKDSYFLLNNYEFFIINFSLFFGLISSIIMLFIIHRIFLFLNFNEIIHFNILKHSYNSNFIRQQNYIKQQNTFAAAEVWQKK</sequence>
<organism evidence="2">
    <name type="scientific">Strombidium cf. sulcatum</name>
    <dbReference type="NCBI Taxonomy" id="2793073"/>
    <lineage>
        <taxon>Eukaryota</taxon>
        <taxon>Sar</taxon>
        <taxon>Alveolata</taxon>
        <taxon>Ciliophora</taxon>
        <taxon>Intramacronucleata</taxon>
        <taxon>Spirotrichea</taxon>
        <taxon>Oligotrichia</taxon>
        <taxon>Strombidiidae</taxon>
        <taxon>Strombidium</taxon>
    </lineage>
</organism>
<proteinExistence type="predicted"/>
<protein>
    <submittedName>
        <fullName evidence="2">NADH dehydrogenase subunit 6</fullName>
    </submittedName>
</protein>
<feature type="transmembrane region" description="Helical" evidence="1">
    <location>
        <begin position="52"/>
        <end position="75"/>
    </location>
</feature>
<geneLocation type="mitochondrion" evidence="2"/>
<name>A0A7T0M4L0_9SPIT</name>
<evidence type="ECO:0000256" key="1">
    <source>
        <dbReference type="SAM" id="Phobius"/>
    </source>
</evidence>